<dbReference type="STRING" id="579105.SAMN04488096_105232"/>
<dbReference type="Proteomes" id="UP000184225">
    <property type="component" value="Unassembled WGS sequence"/>
</dbReference>
<organism evidence="2 3">
    <name type="scientific">Mesonia phycicola</name>
    <dbReference type="NCBI Taxonomy" id="579105"/>
    <lineage>
        <taxon>Bacteria</taxon>
        <taxon>Pseudomonadati</taxon>
        <taxon>Bacteroidota</taxon>
        <taxon>Flavobacteriia</taxon>
        <taxon>Flavobacteriales</taxon>
        <taxon>Flavobacteriaceae</taxon>
        <taxon>Mesonia</taxon>
    </lineage>
</organism>
<protein>
    <submittedName>
        <fullName evidence="2">Uncharacterized protein</fullName>
    </submittedName>
</protein>
<dbReference type="RefSeq" id="WP_073150676.1">
    <property type="nucleotide sequence ID" value="NZ_FQYY01000005.1"/>
</dbReference>
<keyword evidence="3" id="KW-1185">Reference proteome</keyword>
<accession>A0A1M6ES77</accession>
<evidence type="ECO:0000256" key="1">
    <source>
        <dbReference type="SAM" id="SignalP"/>
    </source>
</evidence>
<sequence length="181" mass="21128">MKKIYILFVLFSFSLVCNAQAPKIHENSVEEKAIIEELKLTEDKFYFIAEESKRPDNYKGDEDETLNSILFFVKKYNSVGCKELEDNNDSSLSCDLDQITKDKISKSFRGYNLFEGMIFKNIETKAEFSFLEDQVTAVLIYSNQFKDFIDYEKQIQGLETLQASGVIDNFFVIIQNYYLKE</sequence>
<dbReference type="AlphaFoldDB" id="A0A1M6ES77"/>
<evidence type="ECO:0000313" key="3">
    <source>
        <dbReference type="Proteomes" id="UP000184225"/>
    </source>
</evidence>
<gene>
    <name evidence="2" type="ORF">SAMN04488096_105232</name>
</gene>
<proteinExistence type="predicted"/>
<feature type="chain" id="PRO_5009917186" evidence="1">
    <location>
        <begin position="20"/>
        <end position="181"/>
    </location>
</feature>
<dbReference type="EMBL" id="FQYY01000005">
    <property type="protein sequence ID" value="SHI88331.1"/>
    <property type="molecule type" value="Genomic_DNA"/>
</dbReference>
<evidence type="ECO:0000313" key="2">
    <source>
        <dbReference type="EMBL" id="SHI88331.1"/>
    </source>
</evidence>
<keyword evidence="1" id="KW-0732">Signal</keyword>
<feature type="signal peptide" evidence="1">
    <location>
        <begin position="1"/>
        <end position="19"/>
    </location>
</feature>
<name>A0A1M6ES77_9FLAO</name>
<reference evidence="2 3" key="1">
    <citation type="submission" date="2016-11" db="EMBL/GenBank/DDBJ databases">
        <authorList>
            <person name="Jaros S."/>
            <person name="Januszkiewicz K."/>
            <person name="Wedrychowicz H."/>
        </authorList>
    </citation>
    <scope>NUCLEOTIDE SEQUENCE [LARGE SCALE GENOMIC DNA]</scope>
    <source>
        <strain evidence="2 3">DSM 21425</strain>
    </source>
</reference>